<dbReference type="OrthoDB" id="776767at2759"/>
<keyword evidence="2" id="KW-0963">Cytoplasm</keyword>
<dbReference type="SMART" id="SM00015">
    <property type="entry name" value="IQ"/>
    <property type="match status" value="2"/>
</dbReference>
<feature type="region of interest" description="Disordered" evidence="7">
    <location>
        <begin position="48"/>
        <end position="79"/>
    </location>
</feature>
<comment type="subunit">
    <text evidence="6">Binds to multiple calmodulin (CaM) in the presence of Ca(2+) and CaM-like proteins.</text>
</comment>
<name>A0A9P0YMI8_CUSEU</name>
<keyword evidence="4" id="KW-0112">Calmodulin-binding</keyword>
<keyword evidence="10" id="KW-1185">Reference proteome</keyword>
<gene>
    <name evidence="9" type="ORF">CEURO_LOCUS2914</name>
</gene>
<evidence type="ECO:0000256" key="7">
    <source>
        <dbReference type="SAM" id="MobiDB-lite"/>
    </source>
</evidence>
<dbReference type="Pfam" id="PF13178">
    <property type="entry name" value="DUF4005"/>
    <property type="match status" value="1"/>
</dbReference>
<accession>A0A9P0YMI8</accession>
<evidence type="ECO:0000256" key="1">
    <source>
        <dbReference type="ARBA" id="ARBA00004496"/>
    </source>
</evidence>
<evidence type="ECO:0000256" key="2">
    <source>
        <dbReference type="ARBA" id="ARBA00022490"/>
    </source>
</evidence>
<dbReference type="AlphaFoldDB" id="A0A9P0YMI8"/>
<comment type="subcellular location">
    <subcellularLocation>
        <location evidence="1">Cytoplasm</location>
    </subcellularLocation>
</comment>
<dbReference type="Pfam" id="PF00612">
    <property type="entry name" value="IQ"/>
    <property type="match status" value="2"/>
</dbReference>
<proteinExistence type="inferred from homology"/>
<feature type="compositionally biased region" description="Polar residues" evidence="7">
    <location>
        <begin position="438"/>
        <end position="448"/>
    </location>
</feature>
<dbReference type="CDD" id="cd23767">
    <property type="entry name" value="IQCD"/>
    <property type="match status" value="1"/>
</dbReference>
<dbReference type="InterPro" id="IPR025064">
    <property type="entry name" value="DUF4005"/>
</dbReference>
<dbReference type="GO" id="GO:0005516">
    <property type="term" value="F:calmodulin binding"/>
    <property type="evidence" value="ECO:0007669"/>
    <property type="project" value="UniProtKB-KW"/>
</dbReference>
<evidence type="ECO:0000313" key="10">
    <source>
        <dbReference type="Proteomes" id="UP001152484"/>
    </source>
</evidence>
<dbReference type="PANTHER" id="PTHR32295">
    <property type="entry name" value="IQ-DOMAIN 5-RELATED"/>
    <property type="match status" value="1"/>
</dbReference>
<protein>
    <recommendedName>
        <fullName evidence="8">DUF4005 domain-containing protein</fullName>
    </recommendedName>
</protein>
<evidence type="ECO:0000256" key="3">
    <source>
        <dbReference type="ARBA" id="ARBA00022737"/>
    </source>
</evidence>
<evidence type="ECO:0000256" key="4">
    <source>
        <dbReference type="ARBA" id="ARBA00022860"/>
    </source>
</evidence>
<reference evidence="9" key="1">
    <citation type="submission" date="2022-07" db="EMBL/GenBank/DDBJ databases">
        <authorList>
            <person name="Macas J."/>
            <person name="Novak P."/>
            <person name="Neumann P."/>
        </authorList>
    </citation>
    <scope>NUCLEOTIDE SEQUENCE</scope>
</reference>
<dbReference type="Proteomes" id="UP001152484">
    <property type="component" value="Unassembled WGS sequence"/>
</dbReference>
<feature type="domain" description="DUF4005" evidence="8">
    <location>
        <begin position="391"/>
        <end position="477"/>
    </location>
</feature>
<evidence type="ECO:0000256" key="6">
    <source>
        <dbReference type="ARBA" id="ARBA00024378"/>
    </source>
</evidence>
<dbReference type="Gene3D" id="1.20.5.190">
    <property type="match status" value="1"/>
</dbReference>
<keyword evidence="3" id="KW-0677">Repeat</keyword>
<dbReference type="PANTHER" id="PTHR32295:SF151">
    <property type="entry name" value="PROTEIN IQ-DOMAIN 1-LIKE"/>
    <property type="match status" value="1"/>
</dbReference>
<feature type="compositionally biased region" description="Basic residues" evidence="7">
    <location>
        <begin position="335"/>
        <end position="344"/>
    </location>
</feature>
<dbReference type="FunFam" id="1.20.5.190:FF:000062">
    <property type="entry name" value="IQ-domain 11"/>
    <property type="match status" value="1"/>
</dbReference>
<evidence type="ECO:0000259" key="8">
    <source>
        <dbReference type="Pfam" id="PF13178"/>
    </source>
</evidence>
<evidence type="ECO:0000256" key="5">
    <source>
        <dbReference type="ARBA" id="ARBA00024341"/>
    </source>
</evidence>
<comment type="caution">
    <text evidence="9">The sequence shown here is derived from an EMBL/GenBank/DDBJ whole genome shotgun (WGS) entry which is preliminary data.</text>
</comment>
<dbReference type="InterPro" id="IPR000048">
    <property type="entry name" value="IQ_motif_EF-hand-BS"/>
</dbReference>
<organism evidence="9 10">
    <name type="scientific">Cuscuta europaea</name>
    <name type="common">European dodder</name>
    <dbReference type="NCBI Taxonomy" id="41803"/>
    <lineage>
        <taxon>Eukaryota</taxon>
        <taxon>Viridiplantae</taxon>
        <taxon>Streptophyta</taxon>
        <taxon>Embryophyta</taxon>
        <taxon>Tracheophyta</taxon>
        <taxon>Spermatophyta</taxon>
        <taxon>Magnoliopsida</taxon>
        <taxon>eudicotyledons</taxon>
        <taxon>Gunneridae</taxon>
        <taxon>Pentapetalae</taxon>
        <taxon>asterids</taxon>
        <taxon>lamiids</taxon>
        <taxon>Solanales</taxon>
        <taxon>Convolvulaceae</taxon>
        <taxon>Cuscuteae</taxon>
        <taxon>Cuscuta</taxon>
        <taxon>Cuscuta subgen. Cuscuta</taxon>
    </lineage>
</organism>
<comment type="similarity">
    <text evidence="5">Belongs to the IQD family.</text>
</comment>
<feature type="region of interest" description="Disordered" evidence="7">
    <location>
        <begin position="431"/>
        <end position="460"/>
    </location>
</feature>
<sequence>MRFTSLYPSFRAATSSTCSYREHHCSMGKKLGGSSWLTAIKNAFRSPIKETSSIDSKSSRRRDQHELEEDEEKQKREKRRRWLFRKPHTQQSTEVIAGNKESMHAITKHRFTRPSSRQQQHFAAVSIQTAFRGYLARRALLALKGIVKLQALIRGQNVRKQAKMTLKCMQALLRVQARVRDQRARLSHDGGGRKSMFSEAAPVNLLSCTSMHPPERRRQKSLSRDGSSIADDWRDCPKTLEEVEALLQARKEEVTFIQRSQLLHAVPQQGWSSEMEYEVDEKEQEKERANWLEEWMSSKQWNSINRASTERRDHIKTVEIDTCSPYSYTVSSPTTRRRSQHHKQSPSPPCYQRTSSLYGVPHTMQHPSTPSPCKPKQLQIRSSSPLRRLDKSYSTANTPCLRTPSARIASRYSTSSNEVSVPVPNYMAATESAKARIRSQSAPRQRPSTPERERGGSAKKRLSYLIPESSPLINVETTYGRNLRSPSFKSVQAGYVGMENYSSTYSCQTYSIGGEISPSSTTDL</sequence>
<dbReference type="GO" id="GO:0005737">
    <property type="term" value="C:cytoplasm"/>
    <property type="evidence" value="ECO:0007669"/>
    <property type="project" value="UniProtKB-SubCell"/>
</dbReference>
<dbReference type="PROSITE" id="PS50096">
    <property type="entry name" value="IQ"/>
    <property type="match status" value="2"/>
</dbReference>
<feature type="region of interest" description="Disordered" evidence="7">
    <location>
        <begin position="208"/>
        <end position="230"/>
    </location>
</feature>
<feature type="region of interest" description="Disordered" evidence="7">
    <location>
        <begin position="326"/>
        <end position="400"/>
    </location>
</feature>
<evidence type="ECO:0000313" key="9">
    <source>
        <dbReference type="EMBL" id="CAH9068702.1"/>
    </source>
</evidence>
<dbReference type="EMBL" id="CAMAPE010000005">
    <property type="protein sequence ID" value="CAH9068702.1"/>
    <property type="molecule type" value="Genomic_DNA"/>
</dbReference>